<sequence length="109" mass="12607">MIEIVGEKVKEVEEKEVEAEEESENNYEVSISQKTDLLVVDLDQQKYSTAWNCDDGLEGGYNHTQAKKFVCKALDLDEEELRKLSWFKESETAISEPETQSKYHNDDNN</sequence>
<dbReference type="Proteomes" id="UP000095286">
    <property type="component" value="Unplaced"/>
</dbReference>
<evidence type="ECO:0000313" key="2">
    <source>
        <dbReference type="WBParaSite" id="RSKR_0000929750.1"/>
    </source>
</evidence>
<protein>
    <submittedName>
        <fullName evidence="2">Uncharacterized protein</fullName>
    </submittedName>
</protein>
<name>A0AC35U9H7_9BILA</name>
<evidence type="ECO:0000313" key="1">
    <source>
        <dbReference type="Proteomes" id="UP000095286"/>
    </source>
</evidence>
<organism evidence="1 2">
    <name type="scientific">Rhabditophanes sp. KR3021</name>
    <dbReference type="NCBI Taxonomy" id="114890"/>
    <lineage>
        <taxon>Eukaryota</taxon>
        <taxon>Metazoa</taxon>
        <taxon>Ecdysozoa</taxon>
        <taxon>Nematoda</taxon>
        <taxon>Chromadorea</taxon>
        <taxon>Rhabditida</taxon>
        <taxon>Tylenchina</taxon>
        <taxon>Panagrolaimomorpha</taxon>
        <taxon>Strongyloidoidea</taxon>
        <taxon>Alloionematidae</taxon>
        <taxon>Rhabditophanes</taxon>
    </lineage>
</organism>
<reference evidence="2" key="1">
    <citation type="submission" date="2016-11" db="UniProtKB">
        <authorList>
            <consortium name="WormBaseParasite"/>
        </authorList>
    </citation>
    <scope>IDENTIFICATION</scope>
    <source>
        <strain evidence="2">KR3021</strain>
    </source>
</reference>
<dbReference type="WBParaSite" id="RSKR_0000929750.1">
    <property type="protein sequence ID" value="RSKR_0000929750.1"/>
    <property type="gene ID" value="RSKR_0000929750"/>
</dbReference>
<proteinExistence type="predicted"/>
<accession>A0AC35U9H7</accession>